<name>A0A0A2WZJ3_9GAMM</name>
<organism evidence="3 4">
    <name type="scientific">Lysobacter dokdonensis DS-58</name>
    <dbReference type="NCBI Taxonomy" id="1300345"/>
    <lineage>
        <taxon>Bacteria</taxon>
        <taxon>Pseudomonadati</taxon>
        <taxon>Pseudomonadota</taxon>
        <taxon>Gammaproteobacteria</taxon>
        <taxon>Lysobacterales</taxon>
        <taxon>Lysobacteraceae</taxon>
        <taxon>Noviluteimonas</taxon>
    </lineage>
</organism>
<feature type="chain" id="PRO_5001996847" description="TonB C-terminal domain-containing protein" evidence="2">
    <location>
        <begin position="23"/>
        <end position="199"/>
    </location>
</feature>
<accession>A0A0A2WZJ3</accession>
<evidence type="ECO:0000313" key="4">
    <source>
        <dbReference type="Proteomes" id="UP000030518"/>
    </source>
</evidence>
<feature type="region of interest" description="Disordered" evidence="1">
    <location>
        <begin position="179"/>
        <end position="199"/>
    </location>
</feature>
<feature type="signal peptide" evidence="2">
    <location>
        <begin position="1"/>
        <end position="22"/>
    </location>
</feature>
<dbReference type="AlphaFoldDB" id="A0A0A2WZJ3"/>
<evidence type="ECO:0000256" key="1">
    <source>
        <dbReference type="SAM" id="MobiDB-lite"/>
    </source>
</evidence>
<gene>
    <name evidence="3" type="ORF">LF41_719</name>
</gene>
<sequence length="199" mass="20929">MQGITNALVALSLCCASFVAQAGNAPHIANEGSIGGEWKLAAGTRLAVPGYPESMKDIGDSVCIAMGYAIDKNGKTGGFTALKQWSGGGEKQTKDYWKPYSTAAAGAVSQWAFEPRAEIANPQRTITVATITFRGKDAMDAGQLAGHCRIEDLATTIKEAGMKANRDLVRRELERTARQAKANQSMVGNPAGALAAPSR</sequence>
<evidence type="ECO:0000256" key="2">
    <source>
        <dbReference type="SAM" id="SignalP"/>
    </source>
</evidence>
<proteinExistence type="predicted"/>
<reference evidence="3 4" key="1">
    <citation type="submission" date="2014-09" db="EMBL/GenBank/DDBJ databases">
        <title>Genome sequences of Lysobacter dokdonensis DS-58.</title>
        <authorList>
            <person name="Kim J.F."/>
            <person name="Kwak M.-J."/>
        </authorList>
    </citation>
    <scope>NUCLEOTIDE SEQUENCE [LARGE SCALE GENOMIC DNA]</scope>
    <source>
        <strain evidence="3 4">DS-58</strain>
    </source>
</reference>
<dbReference type="Proteomes" id="UP000030518">
    <property type="component" value="Unassembled WGS sequence"/>
</dbReference>
<dbReference type="OrthoDB" id="1628901at2"/>
<dbReference type="PATRIC" id="fig|1300345.3.peg.2381"/>
<dbReference type="EMBL" id="JRKJ01000019">
    <property type="protein sequence ID" value="KGQ18424.1"/>
    <property type="molecule type" value="Genomic_DNA"/>
</dbReference>
<evidence type="ECO:0008006" key="5">
    <source>
        <dbReference type="Google" id="ProtNLM"/>
    </source>
</evidence>
<dbReference type="RefSeq" id="WP_036170145.1">
    <property type="nucleotide sequence ID" value="NZ_JRKJ01000019.1"/>
</dbReference>
<keyword evidence="2" id="KW-0732">Signal</keyword>
<comment type="caution">
    <text evidence="3">The sequence shown here is derived from an EMBL/GenBank/DDBJ whole genome shotgun (WGS) entry which is preliminary data.</text>
</comment>
<dbReference type="STRING" id="1300345.LF41_719"/>
<protein>
    <recommendedName>
        <fullName evidence="5">TonB C-terminal domain-containing protein</fullName>
    </recommendedName>
</protein>
<evidence type="ECO:0000313" key="3">
    <source>
        <dbReference type="EMBL" id="KGQ18424.1"/>
    </source>
</evidence>
<keyword evidence="4" id="KW-1185">Reference proteome</keyword>